<dbReference type="Gene3D" id="3.40.1350.10">
    <property type="match status" value="1"/>
</dbReference>
<evidence type="ECO:0000313" key="3">
    <source>
        <dbReference type="EMBL" id="MFC3999555.1"/>
    </source>
</evidence>
<dbReference type="SUPFAM" id="SSF52980">
    <property type="entry name" value="Restriction endonuclease-like"/>
    <property type="match status" value="1"/>
</dbReference>
<dbReference type="RefSeq" id="WP_378538232.1">
    <property type="nucleotide sequence ID" value="NZ_JBHSBH010000015.1"/>
</dbReference>
<dbReference type="HAMAP" id="MF_00048">
    <property type="entry name" value="UPF0102"/>
    <property type="match status" value="1"/>
</dbReference>
<dbReference type="InterPro" id="IPR003509">
    <property type="entry name" value="UPF0102_YraN-like"/>
</dbReference>
<dbReference type="EMBL" id="JBHSBH010000015">
    <property type="protein sequence ID" value="MFC3999555.1"/>
    <property type="molecule type" value="Genomic_DNA"/>
</dbReference>
<gene>
    <name evidence="3" type="ORF">ACFOVU_26820</name>
</gene>
<dbReference type="PANTHER" id="PTHR34039:SF1">
    <property type="entry name" value="UPF0102 PROTEIN YRAN"/>
    <property type="match status" value="1"/>
</dbReference>
<dbReference type="NCBIfam" id="NF009154">
    <property type="entry name" value="PRK12497.3-3"/>
    <property type="match status" value="1"/>
</dbReference>
<dbReference type="Proteomes" id="UP001595847">
    <property type="component" value="Unassembled WGS sequence"/>
</dbReference>
<comment type="similarity">
    <text evidence="1 2">Belongs to the UPF0102 family.</text>
</comment>
<dbReference type="PANTHER" id="PTHR34039">
    <property type="entry name" value="UPF0102 PROTEIN YRAN"/>
    <property type="match status" value="1"/>
</dbReference>
<dbReference type="CDD" id="cd20736">
    <property type="entry name" value="PoNe_Nuclease"/>
    <property type="match status" value="1"/>
</dbReference>
<dbReference type="NCBIfam" id="NF009150">
    <property type="entry name" value="PRK12497.1-3"/>
    <property type="match status" value="1"/>
</dbReference>
<evidence type="ECO:0000313" key="4">
    <source>
        <dbReference type="Proteomes" id="UP001595847"/>
    </source>
</evidence>
<accession>A0ABV8FXS2</accession>
<reference evidence="4" key="1">
    <citation type="journal article" date="2019" name="Int. J. Syst. Evol. Microbiol.">
        <title>The Global Catalogue of Microorganisms (GCM) 10K type strain sequencing project: providing services to taxonomists for standard genome sequencing and annotation.</title>
        <authorList>
            <consortium name="The Broad Institute Genomics Platform"/>
            <consortium name="The Broad Institute Genome Sequencing Center for Infectious Disease"/>
            <person name="Wu L."/>
            <person name="Ma J."/>
        </authorList>
    </citation>
    <scope>NUCLEOTIDE SEQUENCE [LARGE SCALE GENOMIC DNA]</scope>
    <source>
        <strain evidence="4">TBRC 1826</strain>
    </source>
</reference>
<name>A0ABV8FXS2_9ACTN</name>
<organism evidence="3 4">
    <name type="scientific">Nocardiopsis sediminis</name>
    <dbReference type="NCBI Taxonomy" id="1778267"/>
    <lineage>
        <taxon>Bacteria</taxon>
        <taxon>Bacillati</taxon>
        <taxon>Actinomycetota</taxon>
        <taxon>Actinomycetes</taxon>
        <taxon>Streptosporangiales</taxon>
        <taxon>Nocardiopsidaceae</taxon>
        <taxon>Nocardiopsis</taxon>
    </lineage>
</organism>
<evidence type="ECO:0000256" key="1">
    <source>
        <dbReference type="ARBA" id="ARBA00006738"/>
    </source>
</evidence>
<dbReference type="InterPro" id="IPR011335">
    <property type="entry name" value="Restrct_endonuc-II-like"/>
</dbReference>
<evidence type="ECO:0000256" key="2">
    <source>
        <dbReference type="HAMAP-Rule" id="MF_00048"/>
    </source>
</evidence>
<sequence length="131" mass="14299">MTASPLSGPPPRAARHKDVLGRRGEDIAAAHLERSGIRVLARNWRCREGELDIVARDAGTLVAVEVKTRTSLRFGSPLDAVTPVKLRRLRHLARAWSAEHGHPGARVRIDVVSVLAGTGGRMFLRHHRGVG</sequence>
<dbReference type="InterPro" id="IPR011856">
    <property type="entry name" value="tRNA_endonuc-like_dom_sf"/>
</dbReference>
<protein>
    <recommendedName>
        <fullName evidence="2">UPF0102 protein ACFOVU_26820</fullName>
    </recommendedName>
</protein>
<proteinExistence type="inferred from homology"/>
<keyword evidence="4" id="KW-1185">Reference proteome</keyword>
<dbReference type="Pfam" id="PF02021">
    <property type="entry name" value="UPF0102"/>
    <property type="match status" value="1"/>
</dbReference>
<comment type="caution">
    <text evidence="3">The sequence shown here is derived from an EMBL/GenBank/DDBJ whole genome shotgun (WGS) entry which is preliminary data.</text>
</comment>